<accession>A0A8D5U6Z8</accession>
<dbReference type="AlphaFoldDB" id="A0A8D5U6Z8"/>
<feature type="compositionally biased region" description="Polar residues" evidence="1">
    <location>
        <begin position="1"/>
        <end position="11"/>
    </location>
</feature>
<dbReference type="KEGG" id="csty:KN1_21370"/>
<feature type="region of interest" description="Disordered" evidence="1">
    <location>
        <begin position="1"/>
        <end position="20"/>
    </location>
</feature>
<protein>
    <submittedName>
        <fullName evidence="2">Uncharacterized protein</fullName>
    </submittedName>
</protein>
<proteinExistence type="predicted"/>
<gene>
    <name evidence="2" type="ORF">KN1_21370</name>
</gene>
<evidence type="ECO:0000256" key="1">
    <source>
        <dbReference type="SAM" id="MobiDB-lite"/>
    </source>
</evidence>
<dbReference type="Proteomes" id="UP000825123">
    <property type="component" value="Chromosome"/>
</dbReference>
<sequence>MEYHKTTSYSPNPTPPFKQALDTSDKLSVFTTSLIPQTTFTASCQPLIPELFVVPELVRGDTRFNCGQDPNEVIESY</sequence>
<keyword evidence="3" id="KW-1185">Reference proteome</keyword>
<evidence type="ECO:0000313" key="3">
    <source>
        <dbReference type="Proteomes" id="UP000825123"/>
    </source>
</evidence>
<evidence type="ECO:0000313" key="2">
    <source>
        <dbReference type="EMBL" id="BCU70840.1"/>
    </source>
</evidence>
<name>A0A8D5U6Z8_9CREN</name>
<reference evidence="2 3" key="1">
    <citation type="submission" date="2021-04" db="EMBL/GenBank/DDBJ databases">
        <title>Complete genome sequence of Stygiolobus sp. KN-1.</title>
        <authorList>
            <person name="Nakamura K."/>
            <person name="Sakai H."/>
            <person name="Kurosawa N."/>
        </authorList>
    </citation>
    <scope>NUCLEOTIDE SEQUENCE [LARGE SCALE GENOMIC DNA]</scope>
    <source>
        <strain evidence="2 3">KN-1</strain>
    </source>
</reference>
<organism evidence="2 3">
    <name type="scientific">Stygiolobus caldivivus</name>
    <dbReference type="NCBI Taxonomy" id="2824673"/>
    <lineage>
        <taxon>Archaea</taxon>
        <taxon>Thermoproteota</taxon>
        <taxon>Thermoprotei</taxon>
        <taxon>Sulfolobales</taxon>
        <taxon>Sulfolobaceae</taxon>
        <taxon>Stygiolobus</taxon>
    </lineage>
</organism>
<dbReference type="EMBL" id="AP024597">
    <property type="protein sequence ID" value="BCU70840.1"/>
    <property type="molecule type" value="Genomic_DNA"/>
</dbReference>